<sequence length="851" mass="89620">MTESIFDLIHKRAVEAVADALAGLPEPDRRQLGVELVAFVRRLKDNWWAGREAAALAVAVVGCLPSAAKAAEILGRRAVELDMAAGPPVVAAARDRGIDWLPDLARRLADRLTGTPPRSWGLVAYLFAEEKLTPPTGDRFVEGWLDELSWASGGRQAPPLPDRLRADPFLDTLLPRLFEIDGLGSRVGFEDYYTETAMALPHALVQLAAEGRVDRAVLLGGCVDRLVRGDRAAALRPFLVLHDLLAPTPAERADRAGDYLRLLADGPGPVASMAQKALRGAADVELEELLDTSRAVLIRPEKGLVRAQLGWLDQLARQRPEAAAEIADVFGAAAEHPAVELRDRAAALAARHGAAPAPVGVVVRSGDELPPVPAPTPVPAPITDPDELAEEVAALLSTGITALPLERVLDAVVRLTATDQPGLTQALAPVLDRHGSGEHRWSPSCLHGPLEDLLRAAAGPAQIGVLRRWWVGLLSAAHRSQLASDPRVAPAHRLLRVRLAEIGTYLGRSQSAGLLAAPTSTNGALDPSALYDRLAALGEAHPWRWDLTQALLRLPPGGDDALAGRASALGTPGGDRLAAWLRSGGLPRPTFRPVRVSFRQAPSYHSGQPGTSIERVQVEVGAAQEAGAERFEDPLGLLTGRVARFDNHCARWSRLWPSVLPGHRGLVAAYALNDIAGSADQDHRGGAELLPLLAESTGEGGVALDIALAYGLGARHRADRVAAVDALLALAAAGELDAASVGRQLGELASGGMVTLTRTVEPLRDLTLAGARLSTWRLLAAALPALLTAPKPRPGLPDLLTLAAETAAATGVPIVVSGLAEVAARRGSSRLTTEARRLVAALDNPAAALTG</sequence>
<dbReference type="EMBL" id="JAZGQL010000027">
    <property type="protein sequence ID" value="MEE6310601.1"/>
    <property type="molecule type" value="Genomic_DNA"/>
</dbReference>
<dbReference type="EMBL" id="JAZGQL010000012">
    <property type="protein sequence ID" value="MEE6308783.1"/>
    <property type="molecule type" value="Genomic_DNA"/>
</dbReference>
<keyword evidence="3" id="KW-1185">Reference proteome</keyword>
<evidence type="ECO:0000313" key="1">
    <source>
        <dbReference type="EMBL" id="MEE6308783.1"/>
    </source>
</evidence>
<accession>A0ABU7SFP5</accession>
<organism evidence="1 3">
    <name type="scientific">Plantactinospora veratri</name>
    <dbReference type="NCBI Taxonomy" id="1436122"/>
    <lineage>
        <taxon>Bacteria</taxon>
        <taxon>Bacillati</taxon>
        <taxon>Actinomycetota</taxon>
        <taxon>Actinomycetes</taxon>
        <taxon>Micromonosporales</taxon>
        <taxon>Micromonosporaceae</taxon>
        <taxon>Plantactinospora</taxon>
    </lineage>
</organism>
<proteinExistence type="predicted"/>
<dbReference type="RefSeq" id="WP_331209063.1">
    <property type="nucleotide sequence ID" value="NZ_JAZGQL010000012.1"/>
</dbReference>
<dbReference type="Proteomes" id="UP001339911">
    <property type="component" value="Unassembled WGS sequence"/>
</dbReference>
<reference evidence="1 3" key="1">
    <citation type="submission" date="2024-01" db="EMBL/GenBank/DDBJ databases">
        <title>Genome insights into Plantactinospora veratri sp. nov.</title>
        <authorList>
            <person name="Wang L."/>
        </authorList>
    </citation>
    <scope>NUCLEOTIDE SEQUENCE [LARGE SCALE GENOMIC DNA]</scope>
    <source>
        <strain evidence="1 3">NEAU-FHS4</strain>
    </source>
</reference>
<name>A0ABU7SFP5_9ACTN</name>
<comment type="caution">
    <text evidence="1">The sequence shown here is derived from an EMBL/GenBank/DDBJ whole genome shotgun (WGS) entry which is preliminary data.</text>
</comment>
<evidence type="ECO:0000313" key="3">
    <source>
        <dbReference type="Proteomes" id="UP001339911"/>
    </source>
</evidence>
<evidence type="ECO:0000313" key="2">
    <source>
        <dbReference type="EMBL" id="MEE6310601.1"/>
    </source>
</evidence>
<gene>
    <name evidence="1" type="ORF">V1634_18285</name>
    <name evidence="2" type="ORF">V1634_27545</name>
</gene>
<evidence type="ECO:0008006" key="4">
    <source>
        <dbReference type="Google" id="ProtNLM"/>
    </source>
</evidence>
<protein>
    <recommendedName>
        <fullName evidence="4">Secreted protein</fullName>
    </recommendedName>
</protein>